<name>A0A369TQJ1_9RHOB</name>
<dbReference type="InterPro" id="IPR008258">
    <property type="entry name" value="Transglycosylase_SLT_dom_1"/>
</dbReference>
<dbReference type="SUPFAM" id="SSF48435">
    <property type="entry name" value="Bacterial muramidases"/>
    <property type="match status" value="1"/>
</dbReference>
<feature type="signal peptide" evidence="4">
    <location>
        <begin position="1"/>
        <end position="18"/>
    </location>
</feature>
<feature type="chain" id="PRO_5016943856" evidence="4">
    <location>
        <begin position="19"/>
        <end position="649"/>
    </location>
</feature>
<comment type="caution">
    <text evidence="6">The sequence shown here is derived from an EMBL/GenBank/DDBJ whole genome shotgun (WGS) entry which is preliminary data.</text>
</comment>
<dbReference type="GO" id="GO:0042597">
    <property type="term" value="C:periplasmic space"/>
    <property type="evidence" value="ECO:0007669"/>
    <property type="project" value="InterPro"/>
</dbReference>
<dbReference type="GO" id="GO:0008933">
    <property type="term" value="F:peptidoglycan lytic transglycosylase activity"/>
    <property type="evidence" value="ECO:0007669"/>
    <property type="project" value="InterPro"/>
</dbReference>
<dbReference type="Gene3D" id="1.10.530.10">
    <property type="match status" value="1"/>
</dbReference>
<dbReference type="EMBL" id="QPMK01000002">
    <property type="protein sequence ID" value="RDD67538.1"/>
    <property type="molecule type" value="Genomic_DNA"/>
</dbReference>
<keyword evidence="3 4" id="KW-0732">Signal</keyword>
<evidence type="ECO:0000256" key="2">
    <source>
        <dbReference type="ARBA" id="ARBA00009387"/>
    </source>
</evidence>
<comment type="similarity">
    <text evidence="2">Belongs to the virb1 family.</text>
</comment>
<gene>
    <name evidence="6" type="ORF">DU478_02450</name>
</gene>
<dbReference type="GO" id="GO:0000270">
    <property type="term" value="P:peptidoglycan metabolic process"/>
    <property type="evidence" value="ECO:0007669"/>
    <property type="project" value="InterPro"/>
</dbReference>
<dbReference type="Pfam" id="PF01464">
    <property type="entry name" value="SLT"/>
    <property type="match status" value="1"/>
</dbReference>
<evidence type="ECO:0000313" key="6">
    <source>
        <dbReference type="EMBL" id="RDD67538.1"/>
    </source>
</evidence>
<evidence type="ECO:0000313" key="7">
    <source>
        <dbReference type="Proteomes" id="UP000253977"/>
    </source>
</evidence>
<evidence type="ECO:0000259" key="5">
    <source>
        <dbReference type="Pfam" id="PF01464"/>
    </source>
</evidence>
<dbReference type="AlphaFoldDB" id="A0A369TQJ1"/>
<dbReference type="PROSITE" id="PS00922">
    <property type="entry name" value="TRANSGLYCOSYLASE"/>
    <property type="match status" value="1"/>
</dbReference>
<evidence type="ECO:0000256" key="4">
    <source>
        <dbReference type="SAM" id="SignalP"/>
    </source>
</evidence>
<dbReference type="PANTHER" id="PTHR37423:SF2">
    <property type="entry name" value="MEMBRANE-BOUND LYTIC MUREIN TRANSGLYCOSYLASE C"/>
    <property type="match status" value="1"/>
</dbReference>
<reference evidence="6 7" key="1">
    <citation type="submission" date="2018-07" db="EMBL/GenBank/DDBJ databases">
        <title>Thalassococcus profundi sp. nov., a marine bacterium isolated from deep seawater of Okinawa Trough.</title>
        <authorList>
            <person name="Yu M."/>
        </authorList>
    </citation>
    <scope>NUCLEOTIDE SEQUENCE [LARGE SCALE GENOMIC DNA]</scope>
    <source>
        <strain evidence="6 7">WRAS1</strain>
    </source>
</reference>
<dbReference type="RefSeq" id="WP_114509355.1">
    <property type="nucleotide sequence ID" value="NZ_QPMK01000002.1"/>
</dbReference>
<accession>A0A369TQJ1</accession>
<dbReference type="PANTHER" id="PTHR37423">
    <property type="entry name" value="SOLUBLE LYTIC MUREIN TRANSGLYCOSYLASE-RELATED"/>
    <property type="match status" value="1"/>
</dbReference>
<feature type="domain" description="Transglycosylase SLT" evidence="5">
    <location>
        <begin position="481"/>
        <end position="583"/>
    </location>
</feature>
<dbReference type="Proteomes" id="UP000253977">
    <property type="component" value="Unassembled WGS sequence"/>
</dbReference>
<dbReference type="GO" id="GO:0016020">
    <property type="term" value="C:membrane"/>
    <property type="evidence" value="ECO:0007669"/>
    <property type="project" value="InterPro"/>
</dbReference>
<dbReference type="SUPFAM" id="SSF53955">
    <property type="entry name" value="Lysozyme-like"/>
    <property type="match status" value="1"/>
</dbReference>
<comment type="similarity">
    <text evidence="1">Belongs to the transglycosylase Slt family.</text>
</comment>
<evidence type="ECO:0000256" key="1">
    <source>
        <dbReference type="ARBA" id="ARBA00007734"/>
    </source>
</evidence>
<keyword evidence="7" id="KW-1185">Reference proteome</keyword>
<proteinExistence type="inferred from homology"/>
<dbReference type="InterPro" id="IPR023346">
    <property type="entry name" value="Lysozyme-like_dom_sf"/>
</dbReference>
<dbReference type="OrthoDB" id="9815002at2"/>
<dbReference type="Gene3D" id="1.25.20.10">
    <property type="entry name" value="Bacterial muramidases"/>
    <property type="match status" value="1"/>
</dbReference>
<sequence>MSRILALILILCAGSVAAQGGPRPLERAMSDMRQGNWAGAQIAARSDGQVAMDIVTWHYLRAGLGNAEQVKDFIERNPDWPGMEYLREKSEEAIVEASHADVRAFFADTRPQTGTGALSLARALVAAGDRGAAEAEVVLAWRTLALSSEEQASFLAEHGDLLAPHHWARLDMALWKGWTVNARAMLTLVSDGERKLAEARLALQNNDGGVDTRIAAVPDALADDPGMAYERFAWRARKGRDADALELLLERSKSAEALGEPWAWAPRRRSLARQLMRAGETDTAYAVAAQNWLTDGSDFADLEWVAGYISLRFRDAPADALRHFTNHRDAVDSPISLGRAGYWRGRALEAMGDSDAAQAAYRDGGRYQTSFYGLLAAERAGMPPDPALSGQEDFPPWRDAAFIESSVYQAAVLLLAAGQDNLADRFFTHLTESLDRSQIGQLGDMLAEMGRPHIQVMVGKRAAQRGIEVPGPYYALHPLAEDAHPVPTELVLSIARRESEFNPEVVSGVGARGLMQVMPRTAQEVSGWINEPYSLSGLLSDPNYNARLGAAYLASLARQFDGNVVMMAAGYNAGPSRPVGWMQLYGDPRRGEIDAVDFIESIPFQETQNYVMRVAESLPVYRARLGKDPHPVPFSEELTGATLMASAGD</sequence>
<protein>
    <submittedName>
        <fullName evidence="6">Lytic transglycosylase domain-containing protein</fullName>
    </submittedName>
</protein>
<organism evidence="6 7">
    <name type="scientific">Thalassococcus profundi</name>
    <dbReference type="NCBI Taxonomy" id="2282382"/>
    <lineage>
        <taxon>Bacteria</taxon>
        <taxon>Pseudomonadati</taxon>
        <taxon>Pseudomonadota</taxon>
        <taxon>Alphaproteobacteria</taxon>
        <taxon>Rhodobacterales</taxon>
        <taxon>Roseobacteraceae</taxon>
        <taxon>Thalassococcus</taxon>
    </lineage>
</organism>
<evidence type="ECO:0000256" key="3">
    <source>
        <dbReference type="ARBA" id="ARBA00022729"/>
    </source>
</evidence>
<dbReference type="GO" id="GO:0004553">
    <property type="term" value="F:hydrolase activity, hydrolyzing O-glycosyl compounds"/>
    <property type="evidence" value="ECO:0007669"/>
    <property type="project" value="InterPro"/>
</dbReference>
<dbReference type="CDD" id="cd13401">
    <property type="entry name" value="Slt70-like"/>
    <property type="match status" value="1"/>
</dbReference>
<dbReference type="InterPro" id="IPR000189">
    <property type="entry name" value="Transglyc_AS"/>
</dbReference>
<dbReference type="InterPro" id="IPR008939">
    <property type="entry name" value="Lytic_TGlycosylase_superhlx_U"/>
</dbReference>